<dbReference type="GO" id="GO:0046656">
    <property type="term" value="P:folic acid biosynthetic process"/>
    <property type="evidence" value="ECO:0007669"/>
    <property type="project" value="UniProtKB-KW"/>
</dbReference>
<dbReference type="STRING" id="584787.GCA_001247655_02998"/>
<comment type="catalytic activity">
    <reaction evidence="1">
        <text>(7,8-dihydropterin-6-yl)methyl diphosphate + 4-aminobenzoate = 7,8-dihydropteroate + diphosphate</text>
        <dbReference type="Rhea" id="RHEA:19949"/>
        <dbReference type="ChEBI" id="CHEBI:17836"/>
        <dbReference type="ChEBI" id="CHEBI:17839"/>
        <dbReference type="ChEBI" id="CHEBI:33019"/>
        <dbReference type="ChEBI" id="CHEBI:72950"/>
        <dbReference type="EC" id="2.5.1.15"/>
    </reaction>
</comment>
<dbReference type="EMBL" id="RJUL01000005">
    <property type="protein sequence ID" value="ROQ25936.1"/>
    <property type="molecule type" value="Genomic_DNA"/>
</dbReference>
<organism evidence="16 17">
    <name type="scientific">Gallaecimonas pentaromativorans</name>
    <dbReference type="NCBI Taxonomy" id="584787"/>
    <lineage>
        <taxon>Bacteria</taxon>
        <taxon>Pseudomonadati</taxon>
        <taxon>Pseudomonadota</taxon>
        <taxon>Gammaproteobacteria</taxon>
        <taxon>Enterobacterales</taxon>
        <taxon>Gallaecimonadaceae</taxon>
        <taxon>Gallaecimonas</taxon>
    </lineage>
</organism>
<dbReference type="InterPro" id="IPR011005">
    <property type="entry name" value="Dihydropteroate_synth-like_sf"/>
</dbReference>
<dbReference type="PROSITE" id="PS00792">
    <property type="entry name" value="DHPS_1"/>
    <property type="match status" value="1"/>
</dbReference>
<dbReference type="RefSeq" id="WP_050658488.1">
    <property type="nucleotide sequence ID" value="NZ_LFWC01000004.1"/>
</dbReference>
<protein>
    <recommendedName>
        <fullName evidence="7 14">Dihydropteroate synthase</fullName>
        <shortName evidence="14">DHPS</shortName>
        <ecNumber evidence="6 14">2.5.1.15</ecNumber>
    </recommendedName>
    <alternativeName>
        <fullName evidence="12 14">Dihydropteroate pyrophosphorylase</fullName>
    </alternativeName>
</protein>
<dbReference type="NCBIfam" id="TIGR01496">
    <property type="entry name" value="DHPS"/>
    <property type="match status" value="1"/>
</dbReference>
<name>A0A3N1PN28_9GAMM</name>
<proteinExistence type="inferred from homology"/>
<evidence type="ECO:0000256" key="9">
    <source>
        <dbReference type="ARBA" id="ARBA00022723"/>
    </source>
</evidence>
<dbReference type="GO" id="GO:0005829">
    <property type="term" value="C:cytosol"/>
    <property type="evidence" value="ECO:0007669"/>
    <property type="project" value="TreeGrafter"/>
</dbReference>
<dbReference type="UniPathway" id="UPA00077">
    <property type="reaction ID" value="UER00156"/>
</dbReference>
<dbReference type="Pfam" id="PF00809">
    <property type="entry name" value="Pterin_bind"/>
    <property type="match status" value="1"/>
</dbReference>
<keyword evidence="8 14" id="KW-0808">Transferase</keyword>
<dbReference type="SUPFAM" id="SSF51717">
    <property type="entry name" value="Dihydropteroate synthetase-like"/>
    <property type="match status" value="1"/>
</dbReference>
<evidence type="ECO:0000256" key="13">
    <source>
        <dbReference type="ARBA" id="ARBA00053449"/>
    </source>
</evidence>
<accession>A0A3N1PN28</accession>
<keyword evidence="17" id="KW-1185">Reference proteome</keyword>
<evidence type="ECO:0000256" key="4">
    <source>
        <dbReference type="ARBA" id="ARBA00009503"/>
    </source>
</evidence>
<evidence type="ECO:0000256" key="11">
    <source>
        <dbReference type="ARBA" id="ARBA00022909"/>
    </source>
</evidence>
<evidence type="ECO:0000259" key="15">
    <source>
        <dbReference type="PROSITE" id="PS50972"/>
    </source>
</evidence>
<dbReference type="PANTHER" id="PTHR20941">
    <property type="entry name" value="FOLATE SYNTHESIS PROTEINS"/>
    <property type="match status" value="1"/>
</dbReference>
<dbReference type="EC" id="2.5.1.15" evidence="6 14"/>
<comment type="cofactor">
    <cofactor evidence="2 14">
        <name>Mg(2+)</name>
        <dbReference type="ChEBI" id="CHEBI:18420"/>
    </cofactor>
</comment>
<evidence type="ECO:0000313" key="17">
    <source>
        <dbReference type="Proteomes" id="UP000268033"/>
    </source>
</evidence>
<dbReference type="AlphaFoldDB" id="A0A3N1PN28"/>
<dbReference type="InterPro" id="IPR000489">
    <property type="entry name" value="Pterin-binding_dom"/>
</dbReference>
<evidence type="ECO:0000256" key="1">
    <source>
        <dbReference type="ARBA" id="ARBA00000012"/>
    </source>
</evidence>
<dbReference type="PROSITE" id="PS50972">
    <property type="entry name" value="PTERIN_BINDING"/>
    <property type="match status" value="1"/>
</dbReference>
<comment type="subunit">
    <text evidence="5">Homodimer.</text>
</comment>
<evidence type="ECO:0000256" key="6">
    <source>
        <dbReference type="ARBA" id="ARBA00012458"/>
    </source>
</evidence>
<dbReference type="OrthoDB" id="9811744at2"/>
<evidence type="ECO:0000256" key="8">
    <source>
        <dbReference type="ARBA" id="ARBA00022679"/>
    </source>
</evidence>
<dbReference type="GO" id="GO:0046872">
    <property type="term" value="F:metal ion binding"/>
    <property type="evidence" value="ECO:0007669"/>
    <property type="project" value="UniProtKB-KW"/>
</dbReference>
<dbReference type="CDD" id="cd00739">
    <property type="entry name" value="DHPS"/>
    <property type="match status" value="1"/>
</dbReference>
<comment type="caution">
    <text evidence="16">The sequence shown here is derived from an EMBL/GenBank/DDBJ whole genome shotgun (WGS) entry which is preliminary data.</text>
</comment>
<dbReference type="GO" id="GO:0046654">
    <property type="term" value="P:tetrahydrofolate biosynthetic process"/>
    <property type="evidence" value="ECO:0007669"/>
    <property type="project" value="UniProtKB-UniPathway"/>
</dbReference>
<dbReference type="InterPro" id="IPR006390">
    <property type="entry name" value="DHP_synth_dom"/>
</dbReference>
<gene>
    <name evidence="16" type="ORF">EDC28_105247</name>
</gene>
<evidence type="ECO:0000256" key="12">
    <source>
        <dbReference type="ARBA" id="ARBA00030193"/>
    </source>
</evidence>
<evidence type="ECO:0000256" key="7">
    <source>
        <dbReference type="ARBA" id="ARBA00016919"/>
    </source>
</evidence>
<evidence type="ECO:0000256" key="2">
    <source>
        <dbReference type="ARBA" id="ARBA00001946"/>
    </source>
</evidence>
<reference evidence="16 17" key="1">
    <citation type="submission" date="2018-11" db="EMBL/GenBank/DDBJ databases">
        <title>Genomic Encyclopedia of Type Strains, Phase IV (KMG-IV): sequencing the most valuable type-strain genomes for metagenomic binning, comparative biology and taxonomic classification.</title>
        <authorList>
            <person name="Goeker M."/>
        </authorList>
    </citation>
    <scope>NUCLEOTIDE SEQUENCE [LARGE SCALE GENOMIC DNA]</scope>
    <source>
        <strain evidence="16 17">DSM 21945</strain>
    </source>
</reference>
<comment type="function">
    <text evidence="13 14">Catalyzes the condensation of para-aminobenzoate (pABA) with 6-hydroxymethyl-7,8-dihydropterin diphosphate (DHPt-PP) to form 7,8-dihydropteroate (H2Pte), the immediate precursor of folate derivatives.</text>
</comment>
<evidence type="ECO:0000256" key="14">
    <source>
        <dbReference type="RuleBase" id="RU361205"/>
    </source>
</evidence>
<dbReference type="Gene3D" id="3.20.20.20">
    <property type="entry name" value="Dihydropteroate synthase-like"/>
    <property type="match status" value="1"/>
</dbReference>
<dbReference type="PANTHER" id="PTHR20941:SF1">
    <property type="entry name" value="FOLIC ACID SYNTHESIS PROTEIN FOL1"/>
    <property type="match status" value="1"/>
</dbReference>
<sequence>MVQPEVMGILNVTPDSFSDGGRHNDFDGALRHAERLIKEGAAWLDIGGESTRPGAAEVPEQEEVDRVVPVVEAIKARFDVKVSIDTSKALVMRESIRFGADMINDIRALLEPGALAAVAASNVQVCLMHMQGQPRTMQQAPQYQDLMAEVSTFLAERVATCETAGIARERLWLDPGFGFGKSLGDNYVMLKRLREFESLGLPLLVGMSRKSMIGHLLGRDLGERLAGSIACALIAVQQGAGIIRVHDVQETCDAIRVWQATEQGV</sequence>
<dbReference type="GO" id="GO:0004156">
    <property type="term" value="F:dihydropteroate synthase activity"/>
    <property type="evidence" value="ECO:0007669"/>
    <property type="project" value="UniProtKB-EC"/>
</dbReference>
<comment type="pathway">
    <text evidence="3 14">Cofactor biosynthesis; tetrahydrofolate biosynthesis; 7,8-dihydrofolate from 2-amino-4-hydroxy-6-hydroxymethyl-7,8-dihydropteridine diphosphate and 4-aminobenzoate: step 1/2.</text>
</comment>
<keyword evidence="11 14" id="KW-0289">Folate biosynthesis</keyword>
<evidence type="ECO:0000256" key="3">
    <source>
        <dbReference type="ARBA" id="ARBA00004763"/>
    </source>
</evidence>
<dbReference type="FunFam" id="3.20.20.20:FF:000004">
    <property type="entry name" value="Dihydropteroate synthase"/>
    <property type="match status" value="1"/>
</dbReference>
<keyword evidence="10 14" id="KW-0460">Magnesium</keyword>
<dbReference type="InterPro" id="IPR045031">
    <property type="entry name" value="DHP_synth-like"/>
</dbReference>
<feature type="domain" description="Pterin-binding" evidence="15">
    <location>
        <begin position="4"/>
        <end position="256"/>
    </location>
</feature>
<comment type="similarity">
    <text evidence="4 14">Belongs to the DHPS family.</text>
</comment>
<dbReference type="Proteomes" id="UP000268033">
    <property type="component" value="Unassembled WGS sequence"/>
</dbReference>
<evidence type="ECO:0000256" key="5">
    <source>
        <dbReference type="ARBA" id="ARBA00011738"/>
    </source>
</evidence>
<evidence type="ECO:0000256" key="10">
    <source>
        <dbReference type="ARBA" id="ARBA00022842"/>
    </source>
</evidence>
<keyword evidence="9 14" id="KW-0479">Metal-binding</keyword>
<evidence type="ECO:0000313" key="16">
    <source>
        <dbReference type="EMBL" id="ROQ25936.1"/>
    </source>
</evidence>